<evidence type="ECO:0000256" key="3">
    <source>
        <dbReference type="PROSITE-ProRule" id="PRU00023"/>
    </source>
</evidence>
<keyword evidence="5" id="KW-0472">Membrane</keyword>
<keyword evidence="7" id="KW-1185">Reference proteome</keyword>
<keyword evidence="2 3" id="KW-0040">ANK repeat</keyword>
<dbReference type="OrthoDB" id="194358at2759"/>
<dbReference type="PROSITE" id="PS50088">
    <property type="entry name" value="ANK_REPEAT"/>
    <property type="match status" value="3"/>
</dbReference>
<reference evidence="6" key="2">
    <citation type="submission" date="2020-05" db="EMBL/GenBank/DDBJ databases">
        <authorList>
            <person name="Kim H.-S."/>
            <person name="Proctor R.H."/>
            <person name="Brown D.W."/>
        </authorList>
    </citation>
    <scope>NUCLEOTIDE SEQUENCE</scope>
    <source>
        <strain evidence="6">NRRL 20472</strain>
    </source>
</reference>
<feature type="transmembrane region" description="Helical" evidence="5">
    <location>
        <begin position="112"/>
        <end position="136"/>
    </location>
</feature>
<comment type="caution">
    <text evidence="6">The sequence shown here is derived from an EMBL/GenBank/DDBJ whole genome shotgun (WGS) entry which is preliminary data.</text>
</comment>
<organism evidence="6 7">
    <name type="scientific">Fusarium sarcochroum</name>
    <dbReference type="NCBI Taxonomy" id="1208366"/>
    <lineage>
        <taxon>Eukaryota</taxon>
        <taxon>Fungi</taxon>
        <taxon>Dikarya</taxon>
        <taxon>Ascomycota</taxon>
        <taxon>Pezizomycotina</taxon>
        <taxon>Sordariomycetes</taxon>
        <taxon>Hypocreomycetidae</taxon>
        <taxon>Hypocreales</taxon>
        <taxon>Nectriaceae</taxon>
        <taxon>Fusarium</taxon>
        <taxon>Fusarium lateritium species complex</taxon>
    </lineage>
</organism>
<evidence type="ECO:0000313" key="7">
    <source>
        <dbReference type="Proteomes" id="UP000622797"/>
    </source>
</evidence>
<feature type="repeat" description="ANK" evidence="3">
    <location>
        <begin position="1380"/>
        <end position="1412"/>
    </location>
</feature>
<feature type="transmembrane region" description="Helical" evidence="5">
    <location>
        <begin position="347"/>
        <end position="366"/>
    </location>
</feature>
<keyword evidence="1" id="KW-0677">Repeat</keyword>
<feature type="repeat" description="ANK" evidence="3">
    <location>
        <begin position="1274"/>
        <end position="1306"/>
    </location>
</feature>
<dbReference type="Gene3D" id="1.25.40.20">
    <property type="entry name" value="Ankyrin repeat-containing domain"/>
    <property type="match status" value="2"/>
</dbReference>
<dbReference type="SUPFAM" id="SSF48403">
    <property type="entry name" value="Ankyrin repeat"/>
    <property type="match status" value="1"/>
</dbReference>
<feature type="region of interest" description="Disordered" evidence="4">
    <location>
        <begin position="705"/>
        <end position="724"/>
    </location>
</feature>
<dbReference type="SMART" id="SM00248">
    <property type="entry name" value="ANK"/>
    <property type="match status" value="5"/>
</dbReference>
<dbReference type="PROSITE" id="PS50297">
    <property type="entry name" value="ANK_REP_REGION"/>
    <property type="match status" value="3"/>
</dbReference>
<dbReference type="PANTHER" id="PTHR24198:SF165">
    <property type="entry name" value="ANKYRIN REPEAT-CONTAINING PROTEIN-RELATED"/>
    <property type="match status" value="1"/>
</dbReference>
<feature type="transmembrane region" description="Helical" evidence="5">
    <location>
        <begin position="62"/>
        <end position="79"/>
    </location>
</feature>
<gene>
    <name evidence="6" type="ORF">FSARC_1608</name>
</gene>
<protein>
    <recommendedName>
        <fullName evidence="8">Ankyrin repeat protein</fullName>
    </recommendedName>
</protein>
<name>A0A8H4U8Q1_9HYPO</name>
<evidence type="ECO:0000256" key="1">
    <source>
        <dbReference type="ARBA" id="ARBA00022737"/>
    </source>
</evidence>
<reference evidence="6" key="1">
    <citation type="journal article" date="2020" name="BMC Genomics">
        <title>Correction to: Identification and distribution of gene clusters required for synthesis of sphingolipid metabolism inhibitors in diverse species of the filamentous fungus Fusarium.</title>
        <authorList>
            <person name="Kim H.S."/>
            <person name="Lohmar J.M."/>
            <person name="Busman M."/>
            <person name="Brown D.W."/>
            <person name="Naumann T.A."/>
            <person name="Divon H.H."/>
            <person name="Lysoe E."/>
            <person name="Uhlig S."/>
            <person name="Proctor R.H."/>
        </authorList>
    </citation>
    <scope>NUCLEOTIDE SEQUENCE</scope>
    <source>
        <strain evidence="6">NRRL 20472</strain>
    </source>
</reference>
<dbReference type="PANTHER" id="PTHR24198">
    <property type="entry name" value="ANKYRIN REPEAT AND PROTEIN KINASE DOMAIN-CONTAINING PROTEIN"/>
    <property type="match status" value="1"/>
</dbReference>
<feature type="repeat" description="ANK" evidence="3">
    <location>
        <begin position="1241"/>
        <end position="1273"/>
    </location>
</feature>
<sequence length="1450" mass="163470">MWFRPRLTYEAACKGECCKDLTRLVNVGAKSRQLQNSLSGDSHKAQASTATYLLRGRNMSHCILRLFFVLATLVVFVTADDLDDFTNNLFTDLAPILALFGERVTMQFMSQALGWADCIALAMAPLGIITILVSAIRVGGPIWLKGVIGRARENIAAAEMELMSSTSQEVCELYNGESFIRCQGTAPVWEYICIFSKEVNLQEPEQRRAFKYMSLRQAIDQGILEQHHGGPNILSQIQRFTKQRRRDQSGDSANLKHLRVSRDHTTGIADAAEDRDTTGMKSFLQSTLEWFLGIDKYQMSSPKADAEYEIGLETGVPTVIIIRDAGINAPNISLNLQAGHNRRQIRFLAGFGLIIQAGILAFFGIICYYPKLRPVFKKDEKAMAPHAFPLAASGTVILALGIFICALVVENSTQETHYVSKDRAQIGMFWLQKDQIVSDQVFESFATYPSLSSSRTIISKSHRHRSLRAEGNRFMQYLTIIGVASGLVGFIIQFVGFRAMNSFASIAQLIATGVMTIGRAVVRPGYSRSFEQVKLLPGFELEWLARKLTSLGDSLPEGQGDKPNVINGLWRPVTVKNSEHVRLEPLLEKDDGSLVPETQQILEVRRELCKLANFQSQTSAQAVNLAIAIEKALTIFFPTGTGDPSHTGFKWSIDVIHSRAFNKLRKRTQVSFDLLYRKNAWQVPADSLDAALSLWIYTVKGEEKQDESESDTQQTSNGENKDEWLRRKALHPSLRCLSPVHQTKTRLLRDLEVWGLQRFEFLLEAQERFGSDILPDTNSRASSEWSMMMNTCVDRETTEDSIIKRFQQSRVVGCNTISDDSEPTQERYFETFPPDKGRKHTFLAIEGQDSLESLYAKDLLYSFMCSAAKTLPKPIRSKVEIRPIKTGDSNQQGSEHLWNKDLADLADTFSRTGFGPEPEVRIGIVSSLSMASKLPYHLPYAVLESVSFQAHKTRSFQEALEVYRDFFQRMVQFAPGTSGVFEHGLAFLLEALGDIKSDFDIRRKEPWTESQKAQIHLDHLLHDVNLESAAHDDFYTHLDNLYKMQGRSIADILPGRPRTDIQPIPGQFPDYFNVTCSHLEAMNMPMEWSDGWDTHERDICGWTPLHYFLCQPSGDSASKYLRMSEGKTKAEVKDYRGYTRLHYVCRYSDTGLPFYFVPSRKKHFFVQSWDGMYPGHLAARYGRIHIFDEILTGGPMFMTGDESPWDLRDYRGRIPLHWAVINNHSEVVQRLRHNIDVPDDAGWTALHLAVMHSEPEIIKLVCDLSTDKNAIDNKGRTPLHLACEMKIWAAVDQLIQRGADVDVRRSDTDGRLVRDQVVFAEANLSSIRRLIGDDSKGDCSRDVATGIPMVNLIARGGDRELMHAFLRTVGSDIVNFQDEQGNTPLHIAAQYRNKVTLEVLLEHDANPNIRNKWLVTPWHCAMAPGIKTSKQAGPAMDIANTLIENGAVPE</sequence>
<evidence type="ECO:0000313" key="6">
    <source>
        <dbReference type="EMBL" id="KAF4971609.1"/>
    </source>
</evidence>
<keyword evidence="5" id="KW-1133">Transmembrane helix</keyword>
<evidence type="ECO:0000256" key="4">
    <source>
        <dbReference type="SAM" id="MobiDB-lite"/>
    </source>
</evidence>
<dbReference type="InterPro" id="IPR036770">
    <property type="entry name" value="Ankyrin_rpt-contain_sf"/>
</dbReference>
<dbReference type="Pfam" id="PF12796">
    <property type="entry name" value="Ank_2"/>
    <property type="match status" value="1"/>
</dbReference>
<evidence type="ECO:0000256" key="2">
    <source>
        <dbReference type="ARBA" id="ARBA00023043"/>
    </source>
</evidence>
<proteinExistence type="predicted"/>
<feature type="transmembrane region" description="Helical" evidence="5">
    <location>
        <begin position="474"/>
        <end position="497"/>
    </location>
</feature>
<accession>A0A8H4U8Q1</accession>
<dbReference type="EMBL" id="JABEXW010000087">
    <property type="protein sequence ID" value="KAF4971609.1"/>
    <property type="molecule type" value="Genomic_DNA"/>
</dbReference>
<dbReference type="InterPro" id="IPR002110">
    <property type="entry name" value="Ankyrin_rpt"/>
</dbReference>
<dbReference type="Pfam" id="PF00023">
    <property type="entry name" value="Ank"/>
    <property type="match status" value="1"/>
</dbReference>
<evidence type="ECO:0000256" key="5">
    <source>
        <dbReference type="SAM" id="Phobius"/>
    </source>
</evidence>
<dbReference type="Proteomes" id="UP000622797">
    <property type="component" value="Unassembled WGS sequence"/>
</dbReference>
<evidence type="ECO:0008006" key="8">
    <source>
        <dbReference type="Google" id="ProtNLM"/>
    </source>
</evidence>
<feature type="transmembrane region" description="Helical" evidence="5">
    <location>
        <begin position="386"/>
        <end position="409"/>
    </location>
</feature>
<keyword evidence="5" id="KW-0812">Transmembrane</keyword>